<dbReference type="RefSeq" id="YP_009816930.1">
    <property type="nucleotide sequence ID" value="NC_048112.1"/>
</dbReference>
<reference evidence="2" key="1">
    <citation type="submission" date="2018-10" db="EMBL/GenBank/DDBJ databases">
        <authorList>
            <person name="Olsen N.S."/>
            <person name="Kot W."/>
            <person name="Hansen L.H."/>
        </authorList>
    </citation>
    <scope>NUCLEOTIDE SEQUENCE [LARGE SCALE GENOMIC DNA]</scope>
</reference>
<evidence type="ECO:0000313" key="1">
    <source>
        <dbReference type="EMBL" id="AZF88697.1"/>
    </source>
</evidence>
<dbReference type="Proteomes" id="UP000279721">
    <property type="component" value="Segment"/>
</dbReference>
<dbReference type="KEGG" id="vg:55008242"/>
<dbReference type="EMBL" id="MK105855">
    <property type="protein sequence ID" value="AZF88697.1"/>
    <property type="molecule type" value="Genomic_DNA"/>
</dbReference>
<keyword evidence="2" id="KW-1185">Reference proteome</keyword>
<proteinExistence type="predicted"/>
<accession>A0A3G8F3A8</accession>
<protein>
    <submittedName>
        <fullName evidence="1">Uncharacterized protein</fullName>
    </submittedName>
</protein>
<sequence>MHYKNGSKAEVWEAVKAAGMAEDIKRISAAFDGDIADIAVIKDGVCTFLHNKPQRYVRIVPGTQQTKAEFKAAIKTNHNPKRLKGL</sequence>
<organism evidence="1 2">
    <name type="scientific">Escherichia phage Skarpretter</name>
    <dbReference type="NCBI Taxonomy" id="2488654"/>
    <lineage>
        <taxon>Viruses</taxon>
        <taxon>Duplodnaviria</taxon>
        <taxon>Heunggongvirae</taxon>
        <taxon>Uroviricota</taxon>
        <taxon>Caudoviricetes</taxon>
        <taxon>Skarprettervirus</taxon>
        <taxon>Skarprettervirus skarpretter</taxon>
    </lineage>
</organism>
<evidence type="ECO:0000313" key="2">
    <source>
        <dbReference type="Proteomes" id="UP000279721"/>
    </source>
</evidence>
<name>A0A3G8F3A8_9CAUD</name>
<dbReference type="GeneID" id="55008242"/>